<reference evidence="2" key="1">
    <citation type="submission" date="2014-09" db="EMBL/GenBank/DDBJ databases">
        <title>Genome sequence of the luminous mushroom Mycena chlorophos for searching fungal bioluminescence genes.</title>
        <authorList>
            <person name="Tanaka Y."/>
            <person name="Kasuga D."/>
            <person name="Oba Y."/>
            <person name="Hase S."/>
            <person name="Sato K."/>
            <person name="Oba Y."/>
            <person name="Sakakibara Y."/>
        </authorList>
    </citation>
    <scope>NUCLEOTIDE SEQUENCE</scope>
</reference>
<feature type="compositionally biased region" description="Polar residues" evidence="1">
    <location>
        <begin position="1"/>
        <end position="18"/>
    </location>
</feature>
<name>A0ABQ0LRR4_MYCCL</name>
<evidence type="ECO:0000256" key="1">
    <source>
        <dbReference type="SAM" id="MobiDB-lite"/>
    </source>
</evidence>
<dbReference type="Proteomes" id="UP000815677">
    <property type="component" value="Unassembled WGS sequence"/>
</dbReference>
<feature type="region of interest" description="Disordered" evidence="1">
    <location>
        <begin position="1"/>
        <end position="27"/>
    </location>
</feature>
<keyword evidence="3" id="KW-1185">Reference proteome</keyword>
<sequence>MSPRTTTTLPVSPSQSLLAHTPHSPPASPILHAPSDVLLRLKVRLAILIASFPTADFALGSALLFASSSPTRVCDAENMLLPLPNELIHELSAKLSIWAAH</sequence>
<dbReference type="EMBL" id="DF848468">
    <property type="protein sequence ID" value="GAT53734.1"/>
    <property type="molecule type" value="Genomic_DNA"/>
</dbReference>
<evidence type="ECO:0000313" key="2">
    <source>
        <dbReference type="EMBL" id="GAT53734.1"/>
    </source>
</evidence>
<accession>A0ABQ0LRR4</accession>
<gene>
    <name evidence="2" type="ORF">MCHLO_10657</name>
</gene>
<organism evidence="2 3">
    <name type="scientific">Mycena chlorophos</name>
    <name type="common">Agaric fungus</name>
    <name type="synonym">Agaricus chlorophos</name>
    <dbReference type="NCBI Taxonomy" id="658473"/>
    <lineage>
        <taxon>Eukaryota</taxon>
        <taxon>Fungi</taxon>
        <taxon>Dikarya</taxon>
        <taxon>Basidiomycota</taxon>
        <taxon>Agaricomycotina</taxon>
        <taxon>Agaricomycetes</taxon>
        <taxon>Agaricomycetidae</taxon>
        <taxon>Agaricales</taxon>
        <taxon>Marasmiineae</taxon>
        <taxon>Mycenaceae</taxon>
        <taxon>Mycena</taxon>
    </lineage>
</organism>
<proteinExistence type="predicted"/>
<protein>
    <submittedName>
        <fullName evidence="2">Uncharacterized protein</fullName>
    </submittedName>
</protein>
<evidence type="ECO:0000313" key="3">
    <source>
        <dbReference type="Proteomes" id="UP000815677"/>
    </source>
</evidence>